<protein>
    <submittedName>
        <fullName evidence="4">Indolepyruvate oxidoreductase subunit beta family protein</fullName>
    </submittedName>
</protein>
<sequence length="517" mass="55185">MTDQTPILTPRARDPRVDGILKLAVMAVGGQGGGVLTGWIEQLARANGYVAQATSVAGVAQRTGATIYYVEMAPATGRQPVFSLAPAGGDVDVLIAAEMMEAGRAIIRGFVTPDRTTLIASTHRALAVSEKMAPGDGIASSEEVRAAAGIAAQRLVMADFEGAAVKAGSVISASLFGALAGSGALPFPRAAFEAAIRASGKGVEPSLRAFDAGFAAAEAGGAETAPPVPPGAPAAAAPRGPDGLQYEWQRLTDRVADLPAPVAELAAPGLRKVVDFQDTAYGAEYLDRLARVLALDDPAQDYALAREAAKYIANAMAYDDVIRVADLKTRAARMARVRREMGVAGDTVMQITEFMHPRAEEIVGLFPARLGAWVEARPGLMAWIDRRVNKGRRLRSDSLRAFAQLYVLGGLRGWRRISRRHALEQAHLDRWLALAEGYRARNYDLAVEVIRCRRLIKGYSDTHARGLSKFDRVTAAVALLADRPDAADWTRRLREAALQDEAGKALDGAIQTIRSFV</sequence>
<dbReference type="EMBL" id="JAVKPH010000017">
    <property type="protein sequence ID" value="MDR5653823.1"/>
    <property type="molecule type" value="Genomic_DNA"/>
</dbReference>
<evidence type="ECO:0000313" key="5">
    <source>
        <dbReference type="Proteomes" id="UP001247754"/>
    </source>
</evidence>
<evidence type="ECO:0000256" key="1">
    <source>
        <dbReference type="ARBA" id="ARBA00023002"/>
    </source>
</evidence>
<dbReference type="Proteomes" id="UP001247754">
    <property type="component" value="Unassembled WGS sequence"/>
</dbReference>
<reference evidence="4 5" key="1">
    <citation type="submission" date="2023-09" db="EMBL/GenBank/DDBJ databases">
        <title>Xinfangfangia sedmenti sp. nov., isolated the sedment.</title>
        <authorList>
            <person name="Xu L."/>
        </authorList>
    </citation>
    <scope>NUCLEOTIDE SEQUENCE [LARGE SCALE GENOMIC DNA]</scope>
    <source>
        <strain evidence="4 5">LG-4</strain>
    </source>
</reference>
<feature type="domain" description="DUF6537" evidence="3">
    <location>
        <begin position="262"/>
        <end position="474"/>
    </location>
</feature>
<feature type="domain" description="Pyruvate/ketoisovalerate oxidoreductase catalytic" evidence="2">
    <location>
        <begin position="29"/>
        <end position="214"/>
    </location>
</feature>
<dbReference type="Pfam" id="PF20169">
    <property type="entry name" value="DUF6537"/>
    <property type="match status" value="1"/>
</dbReference>
<dbReference type="InterPro" id="IPR019752">
    <property type="entry name" value="Pyrv/ketoisovalerate_OxRed_cat"/>
</dbReference>
<dbReference type="PANTHER" id="PTHR43854:SF1">
    <property type="entry name" value="INDOLEPYRUVATE OXIDOREDUCTASE SUBUNIT IORB"/>
    <property type="match status" value="1"/>
</dbReference>
<accession>A0ABU1FA99</accession>
<dbReference type="Pfam" id="PF01558">
    <property type="entry name" value="POR"/>
    <property type="match status" value="1"/>
</dbReference>
<dbReference type="NCBIfam" id="NF006179">
    <property type="entry name" value="PRK08312.1"/>
    <property type="match status" value="1"/>
</dbReference>
<dbReference type="InterPro" id="IPR002869">
    <property type="entry name" value="Pyrv_flavodox_OxRed_cen"/>
</dbReference>
<dbReference type="RefSeq" id="WP_310458062.1">
    <property type="nucleotide sequence ID" value="NZ_JAVKPH010000017.1"/>
</dbReference>
<dbReference type="InterPro" id="IPR052198">
    <property type="entry name" value="IorB_Oxidoreductase"/>
</dbReference>
<dbReference type="InterPro" id="IPR046667">
    <property type="entry name" value="DUF6537"/>
</dbReference>
<comment type="caution">
    <text evidence="4">The sequence shown here is derived from an EMBL/GenBank/DDBJ whole genome shotgun (WGS) entry which is preliminary data.</text>
</comment>
<dbReference type="Gene3D" id="3.40.920.10">
    <property type="entry name" value="Pyruvate-ferredoxin oxidoreductase, PFOR, domain III"/>
    <property type="match status" value="1"/>
</dbReference>
<dbReference type="SUPFAM" id="SSF53323">
    <property type="entry name" value="Pyruvate-ferredoxin oxidoreductase, PFOR, domain III"/>
    <property type="match status" value="1"/>
</dbReference>
<evidence type="ECO:0000259" key="3">
    <source>
        <dbReference type="Pfam" id="PF20169"/>
    </source>
</evidence>
<keyword evidence="5" id="KW-1185">Reference proteome</keyword>
<evidence type="ECO:0000259" key="2">
    <source>
        <dbReference type="Pfam" id="PF01558"/>
    </source>
</evidence>
<dbReference type="PANTHER" id="PTHR43854">
    <property type="entry name" value="INDOLEPYRUVATE OXIDOREDUCTASE SUBUNIT IORB"/>
    <property type="match status" value="1"/>
</dbReference>
<proteinExistence type="predicted"/>
<gene>
    <name evidence="4" type="ORF">RGD00_14500</name>
</gene>
<organism evidence="4 5">
    <name type="scientific">Ruixingdingia sedimenti</name>
    <dbReference type="NCBI Taxonomy" id="3073604"/>
    <lineage>
        <taxon>Bacteria</taxon>
        <taxon>Pseudomonadati</taxon>
        <taxon>Pseudomonadota</taxon>
        <taxon>Alphaproteobacteria</taxon>
        <taxon>Rhodobacterales</taxon>
        <taxon>Paracoccaceae</taxon>
        <taxon>Ruixingdingia</taxon>
    </lineage>
</organism>
<name>A0ABU1FA99_9RHOB</name>
<keyword evidence="1" id="KW-0560">Oxidoreductase</keyword>
<evidence type="ECO:0000313" key="4">
    <source>
        <dbReference type="EMBL" id="MDR5653823.1"/>
    </source>
</evidence>